<dbReference type="SUPFAM" id="SSF64005">
    <property type="entry name" value="Undecaprenyl diphosphate synthase"/>
    <property type="match status" value="1"/>
</dbReference>
<dbReference type="CDD" id="cd00475">
    <property type="entry name" value="Cis_IPPS"/>
    <property type="match status" value="1"/>
</dbReference>
<organism evidence="4 5">
    <name type="scientific">Natronosporangium hydrolyticum</name>
    <dbReference type="NCBI Taxonomy" id="2811111"/>
    <lineage>
        <taxon>Bacteria</taxon>
        <taxon>Bacillati</taxon>
        <taxon>Actinomycetota</taxon>
        <taxon>Actinomycetes</taxon>
        <taxon>Micromonosporales</taxon>
        <taxon>Micromonosporaceae</taxon>
        <taxon>Natronosporangium</taxon>
    </lineage>
</organism>
<dbReference type="Pfam" id="PF01255">
    <property type="entry name" value="Prenyltransf"/>
    <property type="match status" value="1"/>
</dbReference>
<feature type="binding site" evidence="3">
    <location>
        <position position="49"/>
    </location>
    <ligand>
        <name>substrate</name>
    </ligand>
</feature>
<dbReference type="GO" id="GO:0000287">
    <property type="term" value="F:magnesium ion binding"/>
    <property type="evidence" value="ECO:0007669"/>
    <property type="project" value="UniProtKB-UniRule"/>
</dbReference>
<sequence>MRQALYRWYARRLQRRLPADRLPRHVAVVMDGNRRWARRAGLDSVSAGHQQGAEHLARVLEWCADLGITQVTAFVCSADNLRKRDDGEVGFLMRLAEQGVEQRLARPDNRWRLHLAGQLDILPDSTARALKAAAAATQDRAGYDLTLAIGYDGRTEIADAVRGLLDDAARAGETVESLAASLDPERIAAHLYTGGLPDPDLVIRTSGEQRLGGFLLWQTAHSELYFCDVYWPGFRRVDFLRALRSYAARQARFADPAPPAQPVR</sequence>
<dbReference type="AlphaFoldDB" id="A0A895YGE7"/>
<dbReference type="NCBIfam" id="TIGR00055">
    <property type="entry name" value="uppS"/>
    <property type="match status" value="1"/>
</dbReference>
<reference evidence="4" key="1">
    <citation type="submission" date="2021-02" db="EMBL/GenBank/DDBJ databases">
        <title>Natrosporangium hydrolyticum gen. nov., sp. nov, a haloalkaliphilic actinobacterium from a soda solonchak soil.</title>
        <authorList>
            <person name="Sorokin D.Y."/>
            <person name="Khijniak T.V."/>
            <person name="Zakharycheva A.P."/>
            <person name="Boueva O.V."/>
            <person name="Ariskina E.V."/>
            <person name="Hahnke R.L."/>
            <person name="Bunk B."/>
            <person name="Sproer C."/>
            <person name="Schumann P."/>
            <person name="Evtushenko L.I."/>
            <person name="Kublanov I.V."/>
        </authorList>
    </citation>
    <scope>NUCLEOTIDE SEQUENCE</scope>
    <source>
        <strain evidence="4">DSM 106523</strain>
    </source>
</reference>
<name>A0A895YGE7_9ACTN</name>
<evidence type="ECO:0000313" key="5">
    <source>
        <dbReference type="Proteomes" id="UP000662857"/>
    </source>
</evidence>
<evidence type="ECO:0000256" key="3">
    <source>
        <dbReference type="HAMAP-Rule" id="MF_01139"/>
    </source>
</evidence>
<feature type="binding site" evidence="3">
    <location>
        <begin position="32"/>
        <end position="35"/>
    </location>
    <ligand>
        <name>substrate</name>
    </ligand>
</feature>
<dbReference type="RefSeq" id="WP_239676609.1">
    <property type="nucleotide sequence ID" value="NZ_CP070499.1"/>
</dbReference>
<feature type="active site" evidence="3">
    <location>
        <position position="31"/>
    </location>
</feature>
<keyword evidence="5" id="KW-1185">Reference proteome</keyword>
<comment type="subunit">
    <text evidence="3">Homodimer.</text>
</comment>
<comment type="cofactor">
    <cofactor evidence="3">
        <name>Mg(2+)</name>
        <dbReference type="ChEBI" id="CHEBI:18420"/>
    </cofactor>
    <text evidence="3">Binds 2 magnesium ions per subunit.</text>
</comment>
<dbReference type="Proteomes" id="UP000662857">
    <property type="component" value="Chromosome"/>
</dbReference>
<dbReference type="GO" id="GO:0045547">
    <property type="term" value="F:ditrans,polycis-polyprenyl diphosphate synthase [(2E,6E)-farnesyl diphosphate specific] activity"/>
    <property type="evidence" value="ECO:0007669"/>
    <property type="project" value="TreeGrafter"/>
</dbReference>
<dbReference type="InterPro" id="IPR036424">
    <property type="entry name" value="UPP_synth-like_sf"/>
</dbReference>
<keyword evidence="3" id="KW-0460">Magnesium</keyword>
<gene>
    <name evidence="4" type="primary">uppS</name>
    <name evidence="4" type="ORF">JQS43_23810</name>
</gene>
<keyword evidence="3" id="KW-0479">Metal-binding</keyword>
<feature type="binding site" evidence="3">
    <location>
        <position position="36"/>
    </location>
    <ligand>
        <name>substrate</name>
    </ligand>
</feature>
<accession>A0A895YGE7</accession>
<feature type="binding site" evidence="3">
    <location>
        <begin position="77"/>
        <end position="79"/>
    </location>
    <ligand>
        <name>substrate</name>
    </ligand>
</feature>
<proteinExistence type="inferred from homology"/>
<dbReference type="Gene3D" id="3.40.1180.10">
    <property type="entry name" value="Decaprenyl diphosphate synthase-like"/>
    <property type="match status" value="1"/>
</dbReference>
<protein>
    <recommendedName>
        <fullName evidence="3">Isoprenyl transferase</fullName>
        <ecNumber evidence="3">2.5.1.-</ecNumber>
    </recommendedName>
</protein>
<dbReference type="EMBL" id="CP070499">
    <property type="protein sequence ID" value="QSB14473.1"/>
    <property type="molecule type" value="Genomic_DNA"/>
</dbReference>
<feature type="active site" description="Proton acceptor" evidence="3">
    <location>
        <position position="80"/>
    </location>
</feature>
<dbReference type="KEGG" id="nhy:JQS43_23810"/>
<dbReference type="HAMAP" id="MF_01139">
    <property type="entry name" value="ISPT"/>
    <property type="match status" value="1"/>
</dbReference>
<feature type="binding site" evidence="3">
    <location>
        <position position="204"/>
    </location>
    <ligand>
        <name>substrate</name>
    </ligand>
</feature>
<dbReference type="PANTHER" id="PTHR10291:SF43">
    <property type="entry name" value="DEHYDRODOLICHYL DIPHOSPHATE SYNTHASE COMPLEX SUBUNIT DHDDS"/>
    <property type="match status" value="1"/>
</dbReference>
<dbReference type="EC" id="2.5.1.-" evidence="3"/>
<evidence type="ECO:0000313" key="4">
    <source>
        <dbReference type="EMBL" id="QSB14473.1"/>
    </source>
</evidence>
<feature type="binding site" evidence="3">
    <location>
        <position position="84"/>
    </location>
    <ligand>
        <name>substrate</name>
    </ligand>
</feature>
<dbReference type="InterPro" id="IPR001441">
    <property type="entry name" value="UPP_synth-like"/>
</dbReference>
<keyword evidence="1 3" id="KW-0808">Transferase</keyword>
<dbReference type="GO" id="GO:0016094">
    <property type="term" value="P:polyprenol biosynthetic process"/>
    <property type="evidence" value="ECO:0007669"/>
    <property type="project" value="TreeGrafter"/>
</dbReference>
<evidence type="ECO:0000256" key="1">
    <source>
        <dbReference type="ARBA" id="ARBA00022679"/>
    </source>
</evidence>
<evidence type="ECO:0000256" key="2">
    <source>
        <dbReference type="ARBA" id="ARBA00038453"/>
    </source>
</evidence>
<comment type="function">
    <text evidence="3">Catalyzes the condensation of isopentenyl diphosphate (IPP) with allylic pyrophosphates generating different type of terpenoids.</text>
</comment>
<comment type="similarity">
    <text evidence="2">Belongs to the UPP synthase family. Z-FPP synthase subfamily.</text>
</comment>
<feature type="binding site" evidence="3">
    <location>
        <position position="31"/>
    </location>
    <ligand>
        <name>Mg(2+)</name>
        <dbReference type="ChEBI" id="CHEBI:18420"/>
    </ligand>
</feature>
<dbReference type="PANTHER" id="PTHR10291">
    <property type="entry name" value="DEHYDRODOLICHYL DIPHOSPHATE SYNTHASE FAMILY MEMBER"/>
    <property type="match status" value="1"/>
</dbReference>
<comment type="caution">
    <text evidence="3">Lacks conserved residue(s) required for the propagation of feature annotation.</text>
</comment>
<feature type="binding site" evidence="3">
    <location>
        <position position="223"/>
    </location>
    <ligand>
        <name>Mg(2+)</name>
        <dbReference type="ChEBI" id="CHEBI:18420"/>
    </ligand>
</feature>